<organism evidence="1 2">
    <name type="scientific">Streptomyces beihaiensis</name>
    <dbReference type="NCBI Taxonomy" id="2984495"/>
    <lineage>
        <taxon>Bacteria</taxon>
        <taxon>Bacillati</taxon>
        <taxon>Actinomycetota</taxon>
        <taxon>Actinomycetes</taxon>
        <taxon>Kitasatosporales</taxon>
        <taxon>Streptomycetaceae</taxon>
        <taxon>Streptomyces</taxon>
    </lineage>
</organism>
<dbReference type="RefSeq" id="WP_266601571.1">
    <property type="nucleotide sequence ID" value="NZ_JAPHNL010000248.1"/>
</dbReference>
<protein>
    <recommendedName>
        <fullName evidence="3">Htaa domain-containing protein</fullName>
    </recommendedName>
</protein>
<dbReference type="EMBL" id="JAPHNL010000248">
    <property type="protein sequence ID" value="MCX3061872.1"/>
    <property type="molecule type" value="Genomic_DNA"/>
</dbReference>
<accession>A0ABT3TZU6</accession>
<evidence type="ECO:0008006" key="3">
    <source>
        <dbReference type="Google" id="ProtNLM"/>
    </source>
</evidence>
<keyword evidence="2" id="KW-1185">Reference proteome</keyword>
<evidence type="ECO:0000313" key="2">
    <source>
        <dbReference type="Proteomes" id="UP001163064"/>
    </source>
</evidence>
<name>A0ABT3TZU6_9ACTN</name>
<reference evidence="1" key="1">
    <citation type="submission" date="2022-10" db="EMBL/GenBank/DDBJ databases">
        <title>Streptomyces beihaiensis sp. nov., a chitin degrading actinobacterium, isolated from shrimp pond soil.</title>
        <authorList>
            <person name="Xie J."/>
            <person name="Shen N."/>
        </authorList>
    </citation>
    <scope>NUCLEOTIDE SEQUENCE</scope>
    <source>
        <strain evidence="1">GXMU-J5</strain>
    </source>
</reference>
<sequence length="370" mass="38442">MQITSGWLPTTGQTRTDTRLTSLGALTPTSPVATRSGVLPGSANGQWIISGFTVTGSSAMTATVYPGRAVIQGTDSQGAYPVALTSNVDLTFADGDAQYGRIDLIVARVYDDSYDASGKTEATVEIVQGTPAATPAVPATPALSLPLYQVSVPAGTSAGGGGIAWSTALTGVRTATVAVGGILPVISDSRAGAYPGQYRDNNGQLERWDGSAWAAYPPVPTWQSWTPDWTTSTGNSTPSYGNASLNCRYTKIGTTVHMTFDVIFGSTTNFGGGGTSDNWVFSLPVGAASTIETLGWAVLQDDTQMRSIARIRGYDSSRFWLEISSGMPNGNAVATTGLTDAVSPWTWASGMHISGSATYEAGTPIVVRPL</sequence>
<gene>
    <name evidence="1" type="ORF">OFY01_19315</name>
</gene>
<proteinExistence type="predicted"/>
<dbReference type="Proteomes" id="UP001163064">
    <property type="component" value="Unassembled WGS sequence"/>
</dbReference>
<comment type="caution">
    <text evidence="1">The sequence shown here is derived from an EMBL/GenBank/DDBJ whole genome shotgun (WGS) entry which is preliminary data.</text>
</comment>
<evidence type="ECO:0000313" key="1">
    <source>
        <dbReference type="EMBL" id="MCX3061872.1"/>
    </source>
</evidence>